<evidence type="ECO:0000313" key="1">
    <source>
        <dbReference type="EMBL" id="ORZ01214.1"/>
    </source>
</evidence>
<accession>A0A1X2HPA7</accession>
<protein>
    <submittedName>
        <fullName evidence="1">Uncharacterized protein</fullName>
    </submittedName>
</protein>
<proteinExistence type="predicted"/>
<name>A0A1X2HPA7_SYNRA</name>
<comment type="caution">
    <text evidence="1">The sequence shown here is derived from an EMBL/GenBank/DDBJ whole genome shotgun (WGS) entry which is preliminary data.</text>
</comment>
<keyword evidence="2" id="KW-1185">Reference proteome</keyword>
<evidence type="ECO:0000313" key="2">
    <source>
        <dbReference type="Proteomes" id="UP000242180"/>
    </source>
</evidence>
<dbReference type="Proteomes" id="UP000242180">
    <property type="component" value="Unassembled WGS sequence"/>
</dbReference>
<organism evidence="1 2">
    <name type="scientific">Syncephalastrum racemosum</name>
    <name type="common">Filamentous fungus</name>
    <dbReference type="NCBI Taxonomy" id="13706"/>
    <lineage>
        <taxon>Eukaryota</taxon>
        <taxon>Fungi</taxon>
        <taxon>Fungi incertae sedis</taxon>
        <taxon>Mucoromycota</taxon>
        <taxon>Mucoromycotina</taxon>
        <taxon>Mucoromycetes</taxon>
        <taxon>Mucorales</taxon>
        <taxon>Syncephalastraceae</taxon>
        <taxon>Syncephalastrum</taxon>
    </lineage>
</organism>
<reference evidence="1 2" key="1">
    <citation type="submission" date="2016-07" db="EMBL/GenBank/DDBJ databases">
        <title>Pervasive Adenine N6-methylation of Active Genes in Fungi.</title>
        <authorList>
            <consortium name="DOE Joint Genome Institute"/>
            <person name="Mondo S.J."/>
            <person name="Dannebaum R.O."/>
            <person name="Kuo R.C."/>
            <person name="Labutti K."/>
            <person name="Haridas S."/>
            <person name="Kuo A."/>
            <person name="Salamov A."/>
            <person name="Ahrendt S.R."/>
            <person name="Lipzen A."/>
            <person name="Sullivan W."/>
            <person name="Andreopoulos W.B."/>
            <person name="Clum A."/>
            <person name="Lindquist E."/>
            <person name="Daum C."/>
            <person name="Ramamoorthy G.K."/>
            <person name="Gryganskyi A."/>
            <person name="Culley D."/>
            <person name="Magnuson J.K."/>
            <person name="James T.Y."/>
            <person name="O'Malley M.A."/>
            <person name="Stajich J.E."/>
            <person name="Spatafora J.W."/>
            <person name="Visel A."/>
            <person name="Grigoriev I.V."/>
        </authorList>
    </citation>
    <scope>NUCLEOTIDE SEQUENCE [LARGE SCALE GENOMIC DNA]</scope>
    <source>
        <strain evidence="1 2">NRRL 2496</strain>
    </source>
</reference>
<dbReference type="EMBL" id="MCGN01000002">
    <property type="protein sequence ID" value="ORZ01214.1"/>
    <property type="molecule type" value="Genomic_DNA"/>
</dbReference>
<sequence>MNALWPEQRNDREKVFEVESKHMQEGIKQNGLPDKSLAYILALQTGATDACLRSLYNTTTVKRKSWEVTPSIRSILDGLSNLILISVPPGTNHADQNLPIGIGMDGFSQEPNKHHTLSSAWMDTSSARRVRDASNECWLTTTTWLLHIAGKKAELILEKAIGRAALTKKC</sequence>
<dbReference type="AlphaFoldDB" id="A0A1X2HPA7"/>
<dbReference type="InParanoid" id="A0A1X2HPA7"/>
<gene>
    <name evidence="1" type="ORF">BCR43DRAFT_512117</name>
</gene>